<proteinExistence type="predicted"/>
<keyword evidence="2" id="KW-1185">Reference proteome</keyword>
<organism evidence="1 2">
    <name type="scientific">Dermacentor silvarum</name>
    <name type="common">Tick</name>
    <dbReference type="NCBI Taxonomy" id="543639"/>
    <lineage>
        <taxon>Eukaryota</taxon>
        <taxon>Metazoa</taxon>
        <taxon>Ecdysozoa</taxon>
        <taxon>Arthropoda</taxon>
        <taxon>Chelicerata</taxon>
        <taxon>Arachnida</taxon>
        <taxon>Acari</taxon>
        <taxon>Parasitiformes</taxon>
        <taxon>Ixodida</taxon>
        <taxon>Ixodoidea</taxon>
        <taxon>Ixodidae</taxon>
        <taxon>Rhipicephalinae</taxon>
        <taxon>Dermacentor</taxon>
    </lineage>
</organism>
<name>A0ACB8CFW1_DERSI</name>
<evidence type="ECO:0000313" key="2">
    <source>
        <dbReference type="Proteomes" id="UP000821865"/>
    </source>
</evidence>
<sequence length="787" mass="87630">MAACLAGCHQGLFLEGADFPVITRYTPLICVRAVIPESNDGDHISGELHRMFTTQFKTGIRHAAHLLNSATITSPRLPRQRQLFAIKFNQHDTVPTASDENAVPPPSRDQHSDVNKILRISSFVALFILAGIILTILLLPQSNHTNGDKKGVCSTADCIYHAYLLGLNRSRAATPCEDFGRFVCSGWDNKYRDIAFTVQMDAIMDWIARLTQSSRRADWTASVSGRPLNMMRECVQRTSSKDEAVRELVSFVNGRTFSWPTRDWHETGPVKPWYPLQALLELAVLWGLPLWFRVDLVPSHLEHRRSLVVIRPSPFPTAFHYLHSRFLRYADVYPLYVQDFIDIILSHRPAAPAFEAFIRASARMQGHVFGNMTAAGEVAHFTPRVVTVETLQSLVKNVSAEDWIIAFRSVDTTPLHNDSLVLAASESILAAMDTLFGVYTARDIWFHTIWWFAQAVGIVAVKTLFSDLKVHPLGKALQSIVCALHVDASYSALLAANYKSHLSTAEQQTVRKLFDNIQAVAVEKVRSSTLLSSSSRSALATMLENTKSVVWPQHGFDSKEALESFYGATYTKANSFLGEWLWSRRQMQRLGVAAVHTEAGTVHGLSLKCLSWYDVALSIISIAPAALAPPFYYATGTSAMLYGGLGYIFAAQTLSALNTMFYLFKGDEIVLPTDVTSRRALWSTFSCTSPNDTFLLFPDLPAVDVAYSAYVQFRNQSSDLPLQGLKRYSAEQLFFINYCHAGCYIDHKGAHVNPLCTAVLSKFAPFAMAFSCPPGSAMNSADRCRYF</sequence>
<reference evidence="1" key="1">
    <citation type="submission" date="2020-05" db="EMBL/GenBank/DDBJ databases">
        <title>Large-scale comparative analyses of tick genomes elucidate their genetic diversity and vector capacities.</title>
        <authorList>
            <person name="Jia N."/>
            <person name="Wang J."/>
            <person name="Shi W."/>
            <person name="Du L."/>
            <person name="Sun Y."/>
            <person name="Zhan W."/>
            <person name="Jiang J."/>
            <person name="Wang Q."/>
            <person name="Zhang B."/>
            <person name="Ji P."/>
            <person name="Sakyi L.B."/>
            <person name="Cui X."/>
            <person name="Yuan T."/>
            <person name="Jiang B."/>
            <person name="Yang W."/>
            <person name="Lam T.T.-Y."/>
            <person name="Chang Q."/>
            <person name="Ding S."/>
            <person name="Wang X."/>
            <person name="Zhu J."/>
            <person name="Ruan X."/>
            <person name="Zhao L."/>
            <person name="Wei J."/>
            <person name="Que T."/>
            <person name="Du C."/>
            <person name="Cheng J."/>
            <person name="Dai P."/>
            <person name="Han X."/>
            <person name="Huang E."/>
            <person name="Gao Y."/>
            <person name="Liu J."/>
            <person name="Shao H."/>
            <person name="Ye R."/>
            <person name="Li L."/>
            <person name="Wei W."/>
            <person name="Wang X."/>
            <person name="Wang C."/>
            <person name="Yang T."/>
            <person name="Huo Q."/>
            <person name="Li W."/>
            <person name="Guo W."/>
            <person name="Chen H."/>
            <person name="Zhou L."/>
            <person name="Ni X."/>
            <person name="Tian J."/>
            <person name="Zhou Y."/>
            <person name="Sheng Y."/>
            <person name="Liu T."/>
            <person name="Pan Y."/>
            <person name="Xia L."/>
            <person name="Li J."/>
            <person name="Zhao F."/>
            <person name="Cao W."/>
        </authorList>
    </citation>
    <scope>NUCLEOTIDE SEQUENCE</scope>
    <source>
        <strain evidence="1">Dsil-2018</strain>
    </source>
</reference>
<comment type="caution">
    <text evidence="1">The sequence shown here is derived from an EMBL/GenBank/DDBJ whole genome shotgun (WGS) entry which is preliminary data.</text>
</comment>
<accession>A0ACB8CFW1</accession>
<gene>
    <name evidence="1" type="ORF">HPB49_015175</name>
</gene>
<evidence type="ECO:0000313" key="1">
    <source>
        <dbReference type="EMBL" id="KAH7941597.1"/>
    </source>
</evidence>
<protein>
    <submittedName>
        <fullName evidence="1">Uncharacterized protein</fullName>
    </submittedName>
</protein>
<dbReference type="EMBL" id="CM023476">
    <property type="protein sequence ID" value="KAH7941597.1"/>
    <property type="molecule type" value="Genomic_DNA"/>
</dbReference>
<dbReference type="Proteomes" id="UP000821865">
    <property type="component" value="Chromosome 7"/>
</dbReference>